<sequence length="49" mass="5072">MTDVEASKLAGVIAVGYANRPGKDERLANAGADLIITSMEELIAPLTQG</sequence>
<dbReference type="Gene3D" id="3.40.50.1000">
    <property type="entry name" value="HAD superfamily/HAD-like"/>
    <property type="match status" value="1"/>
</dbReference>
<gene>
    <name evidence="1" type="ORF">H4W81_004960</name>
</gene>
<comment type="caution">
    <text evidence="1">The sequence shown here is derived from an EMBL/GenBank/DDBJ whole genome shotgun (WGS) entry which is preliminary data.</text>
</comment>
<organism evidence="1 2">
    <name type="scientific">Nonomuraea africana</name>
    <dbReference type="NCBI Taxonomy" id="46171"/>
    <lineage>
        <taxon>Bacteria</taxon>
        <taxon>Bacillati</taxon>
        <taxon>Actinomycetota</taxon>
        <taxon>Actinomycetes</taxon>
        <taxon>Streptosporangiales</taxon>
        <taxon>Streptosporangiaceae</taxon>
        <taxon>Nonomuraea</taxon>
    </lineage>
</organism>
<dbReference type="InterPro" id="IPR036412">
    <property type="entry name" value="HAD-like_sf"/>
</dbReference>
<dbReference type="InterPro" id="IPR023214">
    <property type="entry name" value="HAD_sf"/>
</dbReference>
<protein>
    <submittedName>
        <fullName evidence="1">Phosphoglycolate phosphatase-like HAD superfamily hydrolase</fullName>
    </submittedName>
</protein>
<keyword evidence="2" id="KW-1185">Reference proteome</keyword>
<dbReference type="EMBL" id="JADBEF010000001">
    <property type="protein sequence ID" value="MBE1562181.1"/>
    <property type="molecule type" value="Genomic_DNA"/>
</dbReference>
<proteinExistence type="predicted"/>
<dbReference type="Proteomes" id="UP000661607">
    <property type="component" value="Unassembled WGS sequence"/>
</dbReference>
<reference evidence="1 2" key="1">
    <citation type="submission" date="2020-10" db="EMBL/GenBank/DDBJ databases">
        <title>Sequencing the genomes of 1000 actinobacteria strains.</title>
        <authorList>
            <person name="Klenk H.-P."/>
        </authorList>
    </citation>
    <scope>NUCLEOTIDE SEQUENCE [LARGE SCALE GENOMIC DNA]</scope>
    <source>
        <strain evidence="1 2">DSM 43748</strain>
    </source>
</reference>
<evidence type="ECO:0000313" key="1">
    <source>
        <dbReference type="EMBL" id="MBE1562181.1"/>
    </source>
</evidence>
<name>A0ABR9KK61_9ACTN</name>
<dbReference type="SUPFAM" id="SSF56784">
    <property type="entry name" value="HAD-like"/>
    <property type="match status" value="1"/>
</dbReference>
<accession>A0ABR9KK61</accession>
<evidence type="ECO:0000313" key="2">
    <source>
        <dbReference type="Proteomes" id="UP000661607"/>
    </source>
</evidence>